<dbReference type="SUPFAM" id="SSF53098">
    <property type="entry name" value="Ribonuclease H-like"/>
    <property type="match status" value="1"/>
</dbReference>
<feature type="compositionally biased region" description="Basic and acidic residues" evidence="1">
    <location>
        <begin position="137"/>
        <end position="149"/>
    </location>
</feature>
<dbReference type="GO" id="GO:0015074">
    <property type="term" value="P:DNA integration"/>
    <property type="evidence" value="ECO:0007669"/>
    <property type="project" value="InterPro"/>
</dbReference>
<evidence type="ECO:0000313" key="4">
    <source>
        <dbReference type="EMBL" id="CBY15335.1"/>
    </source>
</evidence>
<organism evidence="4">
    <name type="scientific">Oikopleura dioica</name>
    <name type="common">Tunicate</name>
    <dbReference type="NCBI Taxonomy" id="34765"/>
    <lineage>
        <taxon>Eukaryota</taxon>
        <taxon>Metazoa</taxon>
        <taxon>Chordata</taxon>
        <taxon>Tunicata</taxon>
        <taxon>Appendicularia</taxon>
        <taxon>Copelata</taxon>
        <taxon>Oikopleuridae</taxon>
        <taxon>Oikopleura</taxon>
    </lineage>
</organism>
<dbReference type="GO" id="GO:0003676">
    <property type="term" value="F:nucleic acid binding"/>
    <property type="evidence" value="ECO:0007669"/>
    <property type="project" value="InterPro"/>
</dbReference>
<dbReference type="EMBL" id="FN653483">
    <property type="protein sequence ID" value="CBY15335.1"/>
    <property type="molecule type" value="Genomic_DNA"/>
</dbReference>
<evidence type="ECO:0000259" key="3">
    <source>
        <dbReference type="PROSITE" id="PS50994"/>
    </source>
</evidence>
<keyword evidence="2" id="KW-0812">Transmembrane</keyword>
<evidence type="ECO:0000256" key="2">
    <source>
        <dbReference type="SAM" id="Phobius"/>
    </source>
</evidence>
<evidence type="ECO:0000256" key="1">
    <source>
        <dbReference type="SAM" id="MobiDB-lite"/>
    </source>
</evidence>
<keyword evidence="2" id="KW-0472">Membrane</keyword>
<dbReference type="Proteomes" id="UP000001307">
    <property type="component" value="Unassembled WGS sequence"/>
</dbReference>
<dbReference type="InterPro" id="IPR001584">
    <property type="entry name" value="Integrase_cat-core"/>
</dbReference>
<dbReference type="PANTHER" id="PTHR46585:SF1">
    <property type="entry name" value="CHROMO DOMAIN-CONTAINING PROTEIN"/>
    <property type="match status" value="1"/>
</dbReference>
<dbReference type="PROSITE" id="PS50994">
    <property type="entry name" value="INTEGRASE"/>
    <property type="match status" value="1"/>
</dbReference>
<accession>E4Y0C7</accession>
<gene>
    <name evidence="4" type="ORF">GSOID_T00012244001</name>
</gene>
<feature type="region of interest" description="Disordered" evidence="1">
    <location>
        <begin position="129"/>
        <end position="203"/>
    </location>
</feature>
<reference evidence="4" key="1">
    <citation type="journal article" date="2010" name="Science">
        <title>Plasticity of animal genome architecture unmasked by rapid evolution of a pelagic tunicate.</title>
        <authorList>
            <person name="Denoeud F."/>
            <person name="Henriet S."/>
            <person name="Mungpakdee S."/>
            <person name="Aury J.M."/>
            <person name="Da Silva C."/>
            <person name="Brinkmann H."/>
            <person name="Mikhaleva J."/>
            <person name="Olsen L.C."/>
            <person name="Jubin C."/>
            <person name="Canestro C."/>
            <person name="Bouquet J.M."/>
            <person name="Danks G."/>
            <person name="Poulain J."/>
            <person name="Campsteijn C."/>
            <person name="Adamski M."/>
            <person name="Cross I."/>
            <person name="Yadetie F."/>
            <person name="Muffato M."/>
            <person name="Louis A."/>
            <person name="Butcher S."/>
            <person name="Tsagkogeorga G."/>
            <person name="Konrad A."/>
            <person name="Singh S."/>
            <person name="Jensen M.F."/>
            <person name="Cong E.H."/>
            <person name="Eikeseth-Otteraa H."/>
            <person name="Noel B."/>
            <person name="Anthouard V."/>
            <person name="Porcel B.M."/>
            <person name="Kachouri-Lafond R."/>
            <person name="Nishino A."/>
            <person name="Ugolini M."/>
            <person name="Chourrout P."/>
            <person name="Nishida H."/>
            <person name="Aasland R."/>
            <person name="Huzurbazar S."/>
            <person name="Westhof E."/>
            <person name="Delsuc F."/>
            <person name="Lehrach H."/>
            <person name="Reinhardt R."/>
            <person name="Weissenbach J."/>
            <person name="Roy S.W."/>
            <person name="Artiguenave F."/>
            <person name="Postlethwait J.H."/>
            <person name="Manak J.R."/>
            <person name="Thompson E.M."/>
            <person name="Jaillon O."/>
            <person name="Du Pasquier L."/>
            <person name="Boudinot P."/>
            <person name="Liberles D.A."/>
            <person name="Volff J.N."/>
            <person name="Philippe H."/>
            <person name="Lenhard B."/>
            <person name="Roest Crollius H."/>
            <person name="Wincker P."/>
            <person name="Chourrout D."/>
        </authorList>
    </citation>
    <scope>NUCLEOTIDE SEQUENCE [LARGE SCALE GENOMIC DNA]</scope>
</reference>
<dbReference type="AlphaFoldDB" id="E4Y0C7"/>
<dbReference type="OrthoDB" id="6343797at2759"/>
<dbReference type="InterPro" id="IPR012337">
    <property type="entry name" value="RNaseH-like_sf"/>
</dbReference>
<keyword evidence="5" id="KW-1185">Reference proteome</keyword>
<evidence type="ECO:0000313" key="5">
    <source>
        <dbReference type="Proteomes" id="UP000001307"/>
    </source>
</evidence>
<dbReference type="InParanoid" id="E4Y0C7"/>
<name>E4Y0C7_OIKDI</name>
<dbReference type="Gene3D" id="3.30.420.10">
    <property type="entry name" value="Ribonuclease H-like superfamily/Ribonuclease H"/>
    <property type="match status" value="1"/>
</dbReference>
<feature type="compositionally biased region" description="Basic and acidic residues" evidence="1">
    <location>
        <begin position="160"/>
        <end position="170"/>
    </location>
</feature>
<dbReference type="PANTHER" id="PTHR46585">
    <property type="entry name" value="INTEGRASE CORE DOMAIN CONTAINING PROTEIN"/>
    <property type="match status" value="1"/>
</dbReference>
<feature type="compositionally biased region" description="Polar residues" evidence="1">
    <location>
        <begin position="186"/>
        <end position="198"/>
    </location>
</feature>
<proteinExistence type="predicted"/>
<dbReference type="InterPro" id="IPR036397">
    <property type="entry name" value="RNaseH_sf"/>
</dbReference>
<feature type="transmembrane region" description="Helical" evidence="2">
    <location>
        <begin position="318"/>
        <end position="341"/>
    </location>
</feature>
<keyword evidence="2" id="KW-1133">Transmembrane helix</keyword>
<protein>
    <recommendedName>
        <fullName evidence="3">Integrase catalytic domain-containing protein</fullName>
    </recommendedName>
</protein>
<sequence>MKTLTVDESAQVLGKIFSQMNERRGHTHFETDQGPEFSDGLLPFLEKWQMSPIKLQGQHKASLAERVIRTMQERLERFFDSRGGKRRWVDQLQNLVNNYNNTVHSTIKMKPNEVTIEDEDRLFKEALAKSSKKKHFEKSEKSKNSKCQDGDGLDLLPIMAEKRKQPRSDQAESDAEQAVEKHVHSTPGTPQDPKNNSAAIKFRPRSATYPGVSFTRLEKSPSFSWSIEAQPSSSSPRISLNLSSSSSSVASEDASLALLSASSTSDGKADFGGGGAGDLEAQSQKSPMAICCFINHILCDRDNHIQLNLKPLSFVIRFLSPHLLCALVTLANVAMLIKLIYETFVVKNP</sequence>
<feature type="domain" description="Integrase catalytic" evidence="3">
    <location>
        <begin position="1"/>
        <end position="119"/>
    </location>
</feature>